<gene>
    <name evidence="2" type="ORF">ACHKAR_19100</name>
</gene>
<evidence type="ECO:0000313" key="3">
    <source>
        <dbReference type="Proteomes" id="UP001610063"/>
    </source>
</evidence>
<dbReference type="Proteomes" id="UP001610063">
    <property type="component" value="Unassembled WGS sequence"/>
</dbReference>
<reference evidence="2 3" key="1">
    <citation type="journal article" date="2013" name="Int. J. Syst. Evol. Microbiol.">
        <title>Marinoscillum luteum sp. nov., isolated from marine sediment.</title>
        <authorList>
            <person name="Cha I.T."/>
            <person name="Park S.J."/>
            <person name="Kim S.J."/>
            <person name="Kim J.G."/>
            <person name="Jung M.Y."/>
            <person name="Shin K.S."/>
            <person name="Kwon K.K."/>
            <person name="Yang S.H."/>
            <person name="Seo Y.S."/>
            <person name="Rhee S.K."/>
        </authorList>
    </citation>
    <scope>NUCLEOTIDE SEQUENCE [LARGE SCALE GENOMIC DNA]</scope>
    <source>
        <strain evidence="2 3">KCTC 23939</strain>
    </source>
</reference>
<keyword evidence="1" id="KW-0472">Membrane</keyword>
<organism evidence="2 3">
    <name type="scientific">Marinoscillum luteum</name>
    <dbReference type="NCBI Taxonomy" id="861051"/>
    <lineage>
        <taxon>Bacteria</taxon>
        <taxon>Pseudomonadati</taxon>
        <taxon>Bacteroidota</taxon>
        <taxon>Cytophagia</taxon>
        <taxon>Cytophagales</taxon>
        <taxon>Reichenbachiellaceae</taxon>
        <taxon>Marinoscillum</taxon>
    </lineage>
</organism>
<evidence type="ECO:0000313" key="2">
    <source>
        <dbReference type="EMBL" id="MFH6985568.1"/>
    </source>
</evidence>
<protein>
    <submittedName>
        <fullName evidence="2">Cytochrome C</fullName>
    </submittedName>
</protein>
<evidence type="ECO:0000256" key="1">
    <source>
        <dbReference type="SAM" id="Phobius"/>
    </source>
</evidence>
<comment type="caution">
    <text evidence="2">The sequence shown here is derived from an EMBL/GenBank/DDBJ whole genome shotgun (WGS) entry which is preliminary data.</text>
</comment>
<feature type="transmembrane region" description="Helical" evidence="1">
    <location>
        <begin position="122"/>
        <end position="142"/>
    </location>
</feature>
<keyword evidence="3" id="KW-1185">Reference proteome</keyword>
<proteinExistence type="predicted"/>
<keyword evidence="1" id="KW-1133">Transmembrane helix</keyword>
<dbReference type="EMBL" id="JBIPKE010000020">
    <property type="protein sequence ID" value="MFH6985568.1"/>
    <property type="molecule type" value="Genomic_DNA"/>
</dbReference>
<keyword evidence="1" id="KW-0812">Transmembrane</keyword>
<accession>A0ABW7ND95</accession>
<dbReference type="RefSeq" id="WP_395418992.1">
    <property type="nucleotide sequence ID" value="NZ_JBIPKE010000020.1"/>
</dbReference>
<sequence>MTKHIQTKDSDPKEGKRIIKLFLDDETKAFAQFQPPVKFSLDTTKIPDGPHLLKIVAKSSSNVEGIKEIPFEVRNGPEIVVVGLKPNEVVDNQVAITVNAYGSEHGDEFVVAGSETPKGIPAWVWALLIGFIGFALFYFIMYSTPEFYKSFF</sequence>
<name>A0ABW7ND95_9BACT</name>